<feature type="domain" description="Thioesterase" evidence="1">
    <location>
        <begin position="20"/>
        <end position="98"/>
    </location>
</feature>
<sequence length="136" mass="15031">MAVDFFLDIPISFGHCDPAGIVFYPNYYRWFDRCFHTFLQERGGGHRALCAKLDARGIGLMDSGARFPAPASEGDLMTLSMTIAEWGSKTLRLAYEGQVSGRTVVEGFEVRGMFVERDGRLRAGDMAELRAALSGV</sequence>
<accession>A0ABY2XBA4</accession>
<evidence type="ECO:0000259" key="1">
    <source>
        <dbReference type="Pfam" id="PF03061"/>
    </source>
</evidence>
<dbReference type="EMBL" id="VCPC01000002">
    <property type="protein sequence ID" value="TMV13027.1"/>
    <property type="molecule type" value="Genomic_DNA"/>
</dbReference>
<protein>
    <submittedName>
        <fullName evidence="2">Acyl-CoA thioesterase</fullName>
    </submittedName>
</protein>
<dbReference type="RefSeq" id="WP_138863583.1">
    <property type="nucleotide sequence ID" value="NZ_VCPC01000002.1"/>
</dbReference>
<dbReference type="InterPro" id="IPR029069">
    <property type="entry name" value="HotDog_dom_sf"/>
</dbReference>
<keyword evidence="3" id="KW-1185">Reference proteome</keyword>
<name>A0ABY2XBA4_9RHOB</name>
<comment type="caution">
    <text evidence="2">The sequence shown here is derived from an EMBL/GenBank/DDBJ whole genome shotgun (WGS) entry which is preliminary data.</text>
</comment>
<proteinExistence type="predicted"/>
<evidence type="ECO:0000313" key="2">
    <source>
        <dbReference type="EMBL" id="TMV13027.1"/>
    </source>
</evidence>
<dbReference type="Pfam" id="PF03061">
    <property type="entry name" value="4HBT"/>
    <property type="match status" value="1"/>
</dbReference>
<dbReference type="CDD" id="cd00586">
    <property type="entry name" value="4HBT"/>
    <property type="match status" value="1"/>
</dbReference>
<dbReference type="Gene3D" id="3.10.129.10">
    <property type="entry name" value="Hotdog Thioesterase"/>
    <property type="match status" value="1"/>
</dbReference>
<dbReference type="SUPFAM" id="SSF54637">
    <property type="entry name" value="Thioesterase/thiol ester dehydrase-isomerase"/>
    <property type="match status" value="1"/>
</dbReference>
<organism evidence="2 3">
    <name type="scientific">Arenibacterium halophilum</name>
    <dbReference type="NCBI Taxonomy" id="2583821"/>
    <lineage>
        <taxon>Bacteria</taxon>
        <taxon>Pseudomonadati</taxon>
        <taxon>Pseudomonadota</taxon>
        <taxon>Alphaproteobacteria</taxon>
        <taxon>Rhodobacterales</taxon>
        <taxon>Paracoccaceae</taxon>
        <taxon>Arenibacterium</taxon>
    </lineage>
</organism>
<dbReference type="Proteomes" id="UP001191082">
    <property type="component" value="Unassembled WGS sequence"/>
</dbReference>
<dbReference type="InterPro" id="IPR006683">
    <property type="entry name" value="Thioestr_dom"/>
</dbReference>
<gene>
    <name evidence="2" type="ORF">FGK64_09560</name>
</gene>
<reference evidence="2 3" key="1">
    <citation type="submission" date="2019-05" db="EMBL/GenBank/DDBJ databases">
        <title>Marivita sp. nov. isolated from sea sediment.</title>
        <authorList>
            <person name="Kim W."/>
        </authorList>
    </citation>
    <scope>NUCLEOTIDE SEQUENCE [LARGE SCALE GENOMIC DNA]</scope>
    <source>
        <strain evidence="2 3">CAU 1492</strain>
    </source>
</reference>
<evidence type="ECO:0000313" key="3">
    <source>
        <dbReference type="Proteomes" id="UP001191082"/>
    </source>
</evidence>